<name>A0A835CS63_APHGI</name>
<dbReference type="OrthoDB" id="6612236at2759"/>
<comment type="caution">
    <text evidence="3">The sequence shown here is derived from an EMBL/GenBank/DDBJ whole genome shotgun (WGS) entry which is preliminary data.</text>
</comment>
<accession>A0A835CS63</accession>
<reference evidence="3 4" key="1">
    <citation type="submission" date="2020-08" db="EMBL/GenBank/DDBJ databases">
        <title>Aphidius gifuensis genome sequencing and assembly.</title>
        <authorList>
            <person name="Du Z."/>
        </authorList>
    </citation>
    <scope>NUCLEOTIDE SEQUENCE [LARGE SCALE GENOMIC DNA]</scope>
    <source>
        <strain evidence="3">YNYX2018</strain>
        <tissue evidence="3">Adults</tissue>
    </source>
</reference>
<sequence>MTKVLIFFGMIIVIVQCQRPPYAGSSNHHHHTLPQYLDNKENNSDVSSIVNRVDGSPPMLPNRPYRDPAFLPPQAGGDWNLIDTISTWPEERQPFWYINWKKIQEHIGGKQPPTSLFPTKNTKN</sequence>
<evidence type="ECO:0000313" key="3">
    <source>
        <dbReference type="EMBL" id="KAF7993589.1"/>
    </source>
</evidence>
<evidence type="ECO:0000256" key="2">
    <source>
        <dbReference type="SAM" id="SignalP"/>
    </source>
</evidence>
<evidence type="ECO:0008006" key="5">
    <source>
        <dbReference type="Google" id="ProtNLM"/>
    </source>
</evidence>
<protein>
    <recommendedName>
        <fullName evidence="5">Venom protein</fullName>
    </recommendedName>
</protein>
<evidence type="ECO:0000256" key="1">
    <source>
        <dbReference type="SAM" id="MobiDB-lite"/>
    </source>
</evidence>
<organism evidence="3 4">
    <name type="scientific">Aphidius gifuensis</name>
    <name type="common">Parasitoid wasp</name>
    <dbReference type="NCBI Taxonomy" id="684658"/>
    <lineage>
        <taxon>Eukaryota</taxon>
        <taxon>Metazoa</taxon>
        <taxon>Ecdysozoa</taxon>
        <taxon>Arthropoda</taxon>
        <taxon>Hexapoda</taxon>
        <taxon>Insecta</taxon>
        <taxon>Pterygota</taxon>
        <taxon>Neoptera</taxon>
        <taxon>Endopterygota</taxon>
        <taxon>Hymenoptera</taxon>
        <taxon>Apocrita</taxon>
        <taxon>Ichneumonoidea</taxon>
        <taxon>Braconidae</taxon>
        <taxon>Aphidiinae</taxon>
        <taxon>Aphidius</taxon>
    </lineage>
</organism>
<evidence type="ECO:0000313" key="4">
    <source>
        <dbReference type="Proteomes" id="UP000639338"/>
    </source>
</evidence>
<keyword evidence="2" id="KW-0732">Signal</keyword>
<feature type="signal peptide" evidence="2">
    <location>
        <begin position="1"/>
        <end position="17"/>
    </location>
</feature>
<dbReference type="EMBL" id="JACMRX010000003">
    <property type="protein sequence ID" value="KAF7993589.1"/>
    <property type="molecule type" value="Genomic_DNA"/>
</dbReference>
<dbReference type="AlphaFoldDB" id="A0A835CS63"/>
<gene>
    <name evidence="3" type="ORF">HCN44_010184</name>
</gene>
<dbReference type="Proteomes" id="UP000639338">
    <property type="component" value="Unassembled WGS sequence"/>
</dbReference>
<feature type="chain" id="PRO_5032364902" description="Venom protein" evidence="2">
    <location>
        <begin position="18"/>
        <end position="124"/>
    </location>
</feature>
<keyword evidence="4" id="KW-1185">Reference proteome</keyword>
<proteinExistence type="predicted"/>
<feature type="region of interest" description="Disordered" evidence="1">
    <location>
        <begin position="47"/>
        <end position="67"/>
    </location>
</feature>